<reference evidence="2" key="1">
    <citation type="submission" date="2011-08" db="EMBL/GenBank/DDBJ databases">
        <authorList>
            <person name="Rombauts S."/>
        </authorList>
    </citation>
    <scope>NUCLEOTIDE SEQUENCE</scope>
    <source>
        <strain evidence="2">London</strain>
    </source>
</reference>
<organism evidence="1 2">
    <name type="scientific">Tetranychus urticae</name>
    <name type="common">Two-spotted spider mite</name>
    <dbReference type="NCBI Taxonomy" id="32264"/>
    <lineage>
        <taxon>Eukaryota</taxon>
        <taxon>Metazoa</taxon>
        <taxon>Ecdysozoa</taxon>
        <taxon>Arthropoda</taxon>
        <taxon>Chelicerata</taxon>
        <taxon>Arachnida</taxon>
        <taxon>Acari</taxon>
        <taxon>Acariformes</taxon>
        <taxon>Trombidiformes</taxon>
        <taxon>Prostigmata</taxon>
        <taxon>Eleutherengona</taxon>
        <taxon>Raphignathae</taxon>
        <taxon>Tetranychoidea</taxon>
        <taxon>Tetranychidae</taxon>
        <taxon>Tetranychus</taxon>
    </lineage>
</organism>
<keyword evidence="2" id="KW-1185">Reference proteome</keyword>
<dbReference type="EnsemblMetazoa" id="tetur02g12160.1">
    <property type="protein sequence ID" value="tetur02g12160.1"/>
    <property type="gene ID" value="tetur02g12160"/>
</dbReference>
<proteinExistence type="predicted"/>
<name>T1JXJ3_TETUR</name>
<evidence type="ECO:0000313" key="1">
    <source>
        <dbReference type="EnsemblMetazoa" id="tetur02g12160.1"/>
    </source>
</evidence>
<dbReference type="HOGENOM" id="CLU_3415410_0_0_1"/>
<dbReference type="Proteomes" id="UP000015104">
    <property type="component" value="Unassembled WGS sequence"/>
</dbReference>
<accession>T1JXJ3</accession>
<reference evidence="1" key="2">
    <citation type="submission" date="2015-06" db="UniProtKB">
        <authorList>
            <consortium name="EnsemblMetazoa"/>
        </authorList>
    </citation>
    <scope>IDENTIFICATION</scope>
</reference>
<protein>
    <submittedName>
        <fullName evidence="1">Uncharacterized protein</fullName>
    </submittedName>
</protein>
<sequence length="27" mass="3126">MIVHNLYVKEKVSIKVANQVNLKISWA</sequence>
<dbReference type="AlphaFoldDB" id="T1JXJ3"/>
<dbReference type="EMBL" id="CAEY01000829">
    <property type="status" value="NOT_ANNOTATED_CDS"/>
    <property type="molecule type" value="Genomic_DNA"/>
</dbReference>
<evidence type="ECO:0000313" key="2">
    <source>
        <dbReference type="Proteomes" id="UP000015104"/>
    </source>
</evidence>